<dbReference type="AlphaFoldDB" id="A0A7C6E7J9"/>
<organism evidence="2">
    <name type="scientific">Desulfurella acetivorans</name>
    <dbReference type="NCBI Taxonomy" id="33002"/>
    <lineage>
        <taxon>Bacteria</taxon>
        <taxon>Pseudomonadati</taxon>
        <taxon>Campylobacterota</taxon>
        <taxon>Desulfurellia</taxon>
        <taxon>Desulfurellales</taxon>
        <taxon>Desulfurellaceae</taxon>
        <taxon>Desulfurella</taxon>
    </lineage>
</organism>
<dbReference type="PROSITE" id="PS51197">
    <property type="entry name" value="HTH_RRF2_2"/>
    <property type="match status" value="1"/>
</dbReference>
<dbReference type="InterPro" id="IPR000944">
    <property type="entry name" value="Tscrpt_reg_Rrf2"/>
</dbReference>
<dbReference type="GO" id="GO:0003677">
    <property type="term" value="F:DNA binding"/>
    <property type="evidence" value="ECO:0007669"/>
    <property type="project" value="UniProtKB-KW"/>
</dbReference>
<dbReference type="InterPro" id="IPR036390">
    <property type="entry name" value="WH_DNA-bd_sf"/>
</dbReference>
<proteinExistence type="predicted"/>
<evidence type="ECO:0000313" key="2">
    <source>
        <dbReference type="EMBL" id="HHS48387.1"/>
    </source>
</evidence>
<dbReference type="SUPFAM" id="SSF46785">
    <property type="entry name" value="Winged helix' DNA-binding domain"/>
    <property type="match status" value="1"/>
</dbReference>
<evidence type="ECO:0000256" key="1">
    <source>
        <dbReference type="ARBA" id="ARBA00023125"/>
    </source>
</evidence>
<dbReference type="PANTHER" id="PTHR33221:SF5">
    <property type="entry name" value="HTH-TYPE TRANSCRIPTIONAL REGULATOR ISCR"/>
    <property type="match status" value="1"/>
</dbReference>
<keyword evidence="1" id="KW-0238">DNA-binding</keyword>
<accession>A0A7C6E7J9</accession>
<name>A0A7C6E7J9_DESAE</name>
<dbReference type="GO" id="GO:0003700">
    <property type="term" value="F:DNA-binding transcription factor activity"/>
    <property type="evidence" value="ECO:0007669"/>
    <property type="project" value="TreeGrafter"/>
</dbReference>
<dbReference type="Pfam" id="PF02082">
    <property type="entry name" value="Rrf2"/>
    <property type="match status" value="1"/>
</dbReference>
<dbReference type="InterPro" id="IPR036388">
    <property type="entry name" value="WH-like_DNA-bd_sf"/>
</dbReference>
<dbReference type="GO" id="GO:0005829">
    <property type="term" value="C:cytosol"/>
    <property type="evidence" value="ECO:0007669"/>
    <property type="project" value="TreeGrafter"/>
</dbReference>
<reference evidence="2" key="1">
    <citation type="journal article" date="2020" name="mSystems">
        <title>Genome- and Community-Level Interaction Insights into Carbon Utilization and Element Cycling Functions of Hydrothermarchaeota in Hydrothermal Sediment.</title>
        <authorList>
            <person name="Zhou Z."/>
            <person name="Liu Y."/>
            <person name="Xu W."/>
            <person name="Pan J."/>
            <person name="Luo Z.H."/>
            <person name="Li M."/>
        </authorList>
    </citation>
    <scope>NUCLEOTIDE SEQUENCE [LARGE SCALE GENOMIC DNA]</scope>
    <source>
        <strain evidence="2">SpSt-1135</strain>
    </source>
</reference>
<sequence length="128" mass="14505">MAMFLPTNVRYSLRFLIELKKTNNPISLKKISQTTKISENYLKQLAATLEKHAIVEGKKGPHGGYKILKTDVSLKNLIDIFTEGIKLAPCTQGGFVCTLIENCPSTKMWQETNKAIEKLFEDIKLENF</sequence>
<dbReference type="PANTHER" id="PTHR33221">
    <property type="entry name" value="WINGED HELIX-TURN-HELIX TRANSCRIPTIONAL REGULATOR, RRF2 FAMILY"/>
    <property type="match status" value="1"/>
</dbReference>
<protein>
    <submittedName>
        <fullName evidence="2">Rrf2 family transcriptional regulator</fullName>
    </submittedName>
</protein>
<dbReference type="Gene3D" id="1.10.10.10">
    <property type="entry name" value="Winged helix-like DNA-binding domain superfamily/Winged helix DNA-binding domain"/>
    <property type="match status" value="1"/>
</dbReference>
<dbReference type="EMBL" id="DRZX01000036">
    <property type="protein sequence ID" value="HHS48387.1"/>
    <property type="molecule type" value="Genomic_DNA"/>
</dbReference>
<comment type="caution">
    <text evidence="2">The sequence shown here is derived from an EMBL/GenBank/DDBJ whole genome shotgun (WGS) entry which is preliminary data.</text>
</comment>
<gene>
    <name evidence="2" type="ORF">ENM99_00730</name>
</gene>
<dbReference type="Proteomes" id="UP000886400">
    <property type="component" value="Unassembled WGS sequence"/>
</dbReference>
<dbReference type="NCBIfam" id="TIGR00738">
    <property type="entry name" value="rrf2_super"/>
    <property type="match status" value="1"/>
</dbReference>